<dbReference type="PATRIC" id="fig|294.195.peg.4398"/>
<protein>
    <submittedName>
        <fullName evidence="2">Uncharacterized protein</fullName>
    </submittedName>
</protein>
<gene>
    <name evidence="2" type="ORF">PFL603g_04109</name>
</gene>
<feature type="transmembrane region" description="Helical" evidence="1">
    <location>
        <begin position="12"/>
        <end position="32"/>
    </location>
</feature>
<dbReference type="RefSeq" id="WP_060766148.1">
    <property type="nucleotide sequence ID" value="NZ_LCYC01000054.1"/>
</dbReference>
<sequence length="69" mass="7536">MFNKYPEQKQSRTLLGALGAAFMALGIFLIAIDAVGGVLVTVMGGGLVLLAFFANEQKFTRVLRVLDWF</sequence>
<proteinExistence type="predicted"/>
<accession>A0A120FY24</accession>
<dbReference type="AlphaFoldDB" id="A0A120FY24"/>
<evidence type="ECO:0000313" key="2">
    <source>
        <dbReference type="EMBL" id="KWV72416.1"/>
    </source>
</evidence>
<dbReference type="EMBL" id="LCYC01000054">
    <property type="protein sequence ID" value="KWV72416.1"/>
    <property type="molecule type" value="Genomic_DNA"/>
</dbReference>
<dbReference type="Proteomes" id="UP000063434">
    <property type="component" value="Unassembled WGS sequence"/>
</dbReference>
<evidence type="ECO:0000313" key="3">
    <source>
        <dbReference type="Proteomes" id="UP000063434"/>
    </source>
</evidence>
<organism evidence="2 3">
    <name type="scientific">Pseudomonas fluorescens</name>
    <dbReference type="NCBI Taxonomy" id="294"/>
    <lineage>
        <taxon>Bacteria</taxon>
        <taxon>Pseudomonadati</taxon>
        <taxon>Pseudomonadota</taxon>
        <taxon>Gammaproteobacteria</taxon>
        <taxon>Pseudomonadales</taxon>
        <taxon>Pseudomonadaceae</taxon>
        <taxon>Pseudomonas</taxon>
    </lineage>
</organism>
<evidence type="ECO:0000256" key="1">
    <source>
        <dbReference type="SAM" id="Phobius"/>
    </source>
</evidence>
<keyword evidence="1" id="KW-0812">Transmembrane</keyword>
<comment type="caution">
    <text evidence="2">The sequence shown here is derived from an EMBL/GenBank/DDBJ whole genome shotgun (WGS) entry which is preliminary data.</text>
</comment>
<feature type="transmembrane region" description="Helical" evidence="1">
    <location>
        <begin position="38"/>
        <end position="54"/>
    </location>
</feature>
<name>A0A120FY24_PSEFL</name>
<keyword evidence="1" id="KW-1133">Transmembrane helix</keyword>
<keyword evidence="1" id="KW-0472">Membrane</keyword>
<reference evidence="2 3" key="1">
    <citation type="submission" date="2015-05" db="EMBL/GenBank/DDBJ databases">
        <title>A genomic and transcriptomic approach to investigate the blue pigment phenotype in Pseudomonas fluorescens.</title>
        <authorList>
            <person name="Andreani N.A."/>
            <person name="Cardazzo B."/>
        </authorList>
    </citation>
    <scope>NUCLEOTIDE SEQUENCE [LARGE SCALE GENOMIC DNA]</scope>
    <source>
        <strain evidence="2 3">Ps_40</strain>
    </source>
</reference>